<dbReference type="InterPro" id="IPR048089">
    <property type="entry name" value="McdA"/>
</dbReference>
<dbReference type="PIRSF" id="PIRSF009320">
    <property type="entry name" value="Nuc_binding_HP_1000"/>
    <property type="match status" value="1"/>
</dbReference>
<protein>
    <recommendedName>
        <fullName evidence="1">CobQ/CobB/MinD/ParA nucleotide binding domain-containing protein</fullName>
    </recommendedName>
</protein>
<accession>A0ABS1DH64</accession>
<dbReference type="CDD" id="cd02042">
    <property type="entry name" value="ParAB_family"/>
    <property type="match status" value="1"/>
</dbReference>
<dbReference type="EMBL" id="NRRL01000041">
    <property type="protein sequence ID" value="MBK1669184.1"/>
    <property type="molecule type" value="Genomic_DNA"/>
</dbReference>
<organism evidence="2 3">
    <name type="scientific">Rhodovibrio sodomensis</name>
    <dbReference type="NCBI Taxonomy" id="1088"/>
    <lineage>
        <taxon>Bacteria</taxon>
        <taxon>Pseudomonadati</taxon>
        <taxon>Pseudomonadota</taxon>
        <taxon>Alphaproteobacteria</taxon>
        <taxon>Rhodospirillales</taxon>
        <taxon>Rhodovibrionaceae</taxon>
        <taxon>Rhodovibrio</taxon>
    </lineage>
</organism>
<dbReference type="InterPro" id="IPR050678">
    <property type="entry name" value="DNA_Partitioning_ATPase"/>
</dbReference>
<name>A0ABS1DH64_9PROT</name>
<evidence type="ECO:0000313" key="2">
    <source>
        <dbReference type="EMBL" id="MBK1669184.1"/>
    </source>
</evidence>
<proteinExistence type="predicted"/>
<evidence type="ECO:0000313" key="3">
    <source>
        <dbReference type="Proteomes" id="UP001296873"/>
    </source>
</evidence>
<evidence type="ECO:0000259" key="1">
    <source>
        <dbReference type="Pfam" id="PF01656"/>
    </source>
</evidence>
<keyword evidence="3" id="KW-1185">Reference proteome</keyword>
<reference evidence="2 3" key="1">
    <citation type="journal article" date="2020" name="Microorganisms">
        <title>Osmotic Adaptation and Compatible Solute Biosynthesis of Phototrophic Bacteria as Revealed from Genome Analyses.</title>
        <authorList>
            <person name="Imhoff J.F."/>
            <person name="Rahn T."/>
            <person name="Kunzel S."/>
            <person name="Keller A."/>
            <person name="Neulinger S.C."/>
        </authorList>
    </citation>
    <scope>NUCLEOTIDE SEQUENCE [LARGE SCALE GENOMIC DNA]</scope>
    <source>
        <strain evidence="2 3">DSM 9895</strain>
    </source>
</reference>
<dbReference type="RefSeq" id="WP_200341513.1">
    <property type="nucleotide sequence ID" value="NZ_NRRL01000041.1"/>
</dbReference>
<dbReference type="Pfam" id="PF01656">
    <property type="entry name" value="CbiA"/>
    <property type="match status" value="1"/>
</dbReference>
<dbReference type="PANTHER" id="PTHR13696">
    <property type="entry name" value="P-LOOP CONTAINING NUCLEOSIDE TRIPHOSPHATE HYDROLASE"/>
    <property type="match status" value="1"/>
</dbReference>
<dbReference type="InterPro" id="IPR002586">
    <property type="entry name" value="CobQ/CobB/MinD/ParA_Nub-bd_dom"/>
</dbReference>
<sequence>MTATIISVVQQKGGVGKSTICMNVAGAYVEAGYKVLVVDADPQGSALSWAAAAPEGTPFPAHVSGLAQMGTKLHTELRRQAEDYDIILVDTPPHADAPQPRSALKMSDFALLPMQCTPIDLNSSYAERALVFEIAEVNEDLKARVLFSRVDKRLVIGREVAKAMRDFGIPTIEPGVRQRKSLQEAYAFGTCITSMEPKSQEAQDFRNLAENILKHIAEDEPVIEYIDRVLAAEQEASQGVA</sequence>
<dbReference type="Gene3D" id="3.40.50.300">
    <property type="entry name" value="P-loop containing nucleotide triphosphate hydrolases"/>
    <property type="match status" value="1"/>
</dbReference>
<dbReference type="NCBIfam" id="NF041546">
    <property type="entry name" value="ParA_partition"/>
    <property type="match status" value="1"/>
</dbReference>
<dbReference type="Proteomes" id="UP001296873">
    <property type="component" value="Unassembled WGS sequence"/>
</dbReference>
<dbReference type="PANTHER" id="PTHR13696:SF99">
    <property type="entry name" value="COBYRINIC ACID AC-DIAMIDE SYNTHASE"/>
    <property type="match status" value="1"/>
</dbReference>
<dbReference type="InterPro" id="IPR027417">
    <property type="entry name" value="P-loop_NTPase"/>
</dbReference>
<gene>
    <name evidence="2" type="ORF">CKO28_14195</name>
</gene>
<feature type="domain" description="CobQ/CobB/MinD/ParA nucleotide binding" evidence="1">
    <location>
        <begin position="6"/>
        <end position="189"/>
    </location>
</feature>
<comment type="caution">
    <text evidence="2">The sequence shown here is derived from an EMBL/GenBank/DDBJ whole genome shotgun (WGS) entry which is preliminary data.</text>
</comment>
<dbReference type="SUPFAM" id="SSF52540">
    <property type="entry name" value="P-loop containing nucleoside triphosphate hydrolases"/>
    <property type="match status" value="1"/>
</dbReference>